<feature type="chain" id="PRO_5045593115" description="Secreted protein" evidence="1">
    <location>
        <begin position="31"/>
        <end position="213"/>
    </location>
</feature>
<keyword evidence="1" id="KW-0732">Signal</keyword>
<evidence type="ECO:0008006" key="4">
    <source>
        <dbReference type="Google" id="ProtNLM"/>
    </source>
</evidence>
<sequence>MNGKTIWQRVVMCGTLVAATAVCMTGTANAATTACFSQSYSDGAKIVPGTGGGHVTRAITLQKARNTWDDWVWRGTKAQCARDGNPCPYSWSESETVNTGWAIGGGTDLGNSSSPSKKWYNVVLPLVVGYQKTTEISKNVSIGVTAKPGQTAQPVMIAVRRWTQGNWAGGWVRTNRGCQSGTTYEWNGNARFGNWSRNVFVEKKVGWAINGRI</sequence>
<dbReference type="RefSeq" id="WP_190050561.1">
    <property type="nucleotide sequence ID" value="NZ_BMWC01000003.1"/>
</dbReference>
<feature type="signal peptide" evidence="1">
    <location>
        <begin position="1"/>
        <end position="30"/>
    </location>
</feature>
<dbReference type="PROSITE" id="PS51257">
    <property type="entry name" value="PROKAR_LIPOPROTEIN"/>
    <property type="match status" value="1"/>
</dbReference>
<accession>A0ABQ2X3C8</accession>
<reference evidence="3" key="1">
    <citation type="journal article" date="2019" name="Int. J. Syst. Evol. Microbiol.">
        <title>The Global Catalogue of Microorganisms (GCM) 10K type strain sequencing project: providing services to taxonomists for standard genome sequencing and annotation.</title>
        <authorList>
            <consortium name="The Broad Institute Genomics Platform"/>
            <consortium name="The Broad Institute Genome Sequencing Center for Infectious Disease"/>
            <person name="Wu L."/>
            <person name="Ma J."/>
        </authorList>
    </citation>
    <scope>NUCLEOTIDE SEQUENCE [LARGE SCALE GENOMIC DNA]</scope>
    <source>
        <strain evidence="3">JCM 4866</strain>
    </source>
</reference>
<organism evidence="2 3">
    <name type="scientific">Streptomyces lomondensis</name>
    <dbReference type="NCBI Taxonomy" id="68229"/>
    <lineage>
        <taxon>Bacteria</taxon>
        <taxon>Bacillati</taxon>
        <taxon>Actinomycetota</taxon>
        <taxon>Actinomycetes</taxon>
        <taxon>Kitasatosporales</taxon>
        <taxon>Streptomycetaceae</taxon>
        <taxon>Streptomyces</taxon>
    </lineage>
</organism>
<keyword evidence="3" id="KW-1185">Reference proteome</keyword>
<evidence type="ECO:0000313" key="2">
    <source>
        <dbReference type="EMBL" id="GGW97130.1"/>
    </source>
</evidence>
<gene>
    <name evidence="2" type="ORF">GCM10010383_28700</name>
</gene>
<protein>
    <recommendedName>
        <fullName evidence="4">Secreted protein</fullName>
    </recommendedName>
</protein>
<evidence type="ECO:0000313" key="3">
    <source>
        <dbReference type="Proteomes" id="UP000617743"/>
    </source>
</evidence>
<evidence type="ECO:0000256" key="1">
    <source>
        <dbReference type="SAM" id="SignalP"/>
    </source>
</evidence>
<name>A0ABQ2X3C8_9ACTN</name>
<dbReference type="Proteomes" id="UP000617743">
    <property type="component" value="Unassembled WGS sequence"/>
</dbReference>
<comment type="caution">
    <text evidence="2">The sequence shown here is derived from an EMBL/GenBank/DDBJ whole genome shotgun (WGS) entry which is preliminary data.</text>
</comment>
<proteinExistence type="predicted"/>
<dbReference type="EMBL" id="BMWC01000003">
    <property type="protein sequence ID" value="GGW97130.1"/>
    <property type="molecule type" value="Genomic_DNA"/>
</dbReference>